<protein>
    <submittedName>
        <fullName evidence="3">CRISPR-associated protein Cas5</fullName>
    </submittedName>
</protein>
<sequence>MKDKLLRIKLHQNKANYKKEETSENKMTYPLPPYSTIIGAIHNSCNYKEYKDMDISIQGKFQSLGKEMYKDQAFLNNVMDDRGILVKLKNPDTFNEGYKIIAKALKPQGNSFKNRTTIDIYDEEELKEYIRICNLREFYQKKSDDFKIFEKSIKDEISKLKMRQKQFDKKSEEYKNLLSEINGLNSKIKLEKLQFDEEKNSKYAIPYSYYASLTTSIKYYEVLYDVDLVVHIRSSKEVLDTVEKNIYNLTSLGRSEDFVEIKEVKFVNIYEDNPNDIEFIYNSGYVPTDAIEQETIFLKDIFKEITERIEARGTNYYINKNYEIQDGKRKFKKYRVGYLSEYEIDFDELKEYNKSTDKNIYLDEDGYIVSLV</sequence>
<dbReference type="AlphaFoldDB" id="A0A930E465"/>
<name>A0A930E465_9FIRM</name>
<reference evidence="3" key="1">
    <citation type="submission" date="2020-04" db="EMBL/GenBank/DDBJ databases">
        <title>Deep metagenomics examines the oral microbiome during advanced dental caries in children, revealing novel taxa and co-occurrences with host molecules.</title>
        <authorList>
            <person name="Baker J.L."/>
            <person name="Morton J.T."/>
            <person name="Dinis M."/>
            <person name="Alvarez R."/>
            <person name="Tran N.C."/>
            <person name="Knight R."/>
            <person name="Edlund A."/>
        </authorList>
    </citation>
    <scope>NUCLEOTIDE SEQUENCE</scope>
    <source>
        <strain evidence="3">JCVI_23_bin.11</strain>
    </source>
</reference>
<evidence type="ECO:0000313" key="4">
    <source>
        <dbReference type="Proteomes" id="UP000758611"/>
    </source>
</evidence>
<evidence type="ECO:0000313" key="3">
    <source>
        <dbReference type="EMBL" id="MBF1306796.1"/>
    </source>
</evidence>
<feature type="coiled-coil region" evidence="2">
    <location>
        <begin position="167"/>
        <end position="194"/>
    </location>
</feature>
<accession>A0A930E465</accession>
<dbReference type="InterPro" id="IPR013422">
    <property type="entry name" value="CRISPR-assoc_prot_Cas5_N"/>
</dbReference>
<gene>
    <name evidence="3" type="primary">cas5</name>
    <name evidence="3" type="ORF">HXM94_03255</name>
</gene>
<proteinExistence type="predicted"/>
<evidence type="ECO:0000256" key="2">
    <source>
        <dbReference type="SAM" id="Coils"/>
    </source>
</evidence>
<dbReference type="Proteomes" id="UP000758611">
    <property type="component" value="Unassembled WGS sequence"/>
</dbReference>
<keyword evidence="1" id="KW-0051">Antiviral defense</keyword>
<evidence type="ECO:0000256" key="1">
    <source>
        <dbReference type="ARBA" id="ARBA00023118"/>
    </source>
</evidence>
<dbReference type="NCBIfam" id="TIGR02593">
    <property type="entry name" value="CRISPR_cas5"/>
    <property type="match status" value="1"/>
</dbReference>
<dbReference type="RefSeq" id="WP_278477357.1">
    <property type="nucleotide sequence ID" value="NZ_JABZRE010000007.1"/>
</dbReference>
<dbReference type="GO" id="GO:0051607">
    <property type="term" value="P:defense response to virus"/>
    <property type="evidence" value="ECO:0007669"/>
    <property type="project" value="UniProtKB-KW"/>
</dbReference>
<dbReference type="EMBL" id="JABZRE010000007">
    <property type="protein sequence ID" value="MBF1306796.1"/>
    <property type="molecule type" value="Genomic_DNA"/>
</dbReference>
<comment type="caution">
    <text evidence="3">The sequence shown here is derived from an EMBL/GenBank/DDBJ whole genome shotgun (WGS) entry which is preliminary data.</text>
</comment>
<organism evidence="3 4">
    <name type="scientific">Parvimonas micra</name>
    <dbReference type="NCBI Taxonomy" id="33033"/>
    <lineage>
        <taxon>Bacteria</taxon>
        <taxon>Bacillati</taxon>
        <taxon>Bacillota</taxon>
        <taxon>Tissierellia</taxon>
        <taxon>Tissierellales</taxon>
        <taxon>Peptoniphilaceae</taxon>
        <taxon>Parvimonas</taxon>
    </lineage>
</organism>
<keyword evidence="2" id="KW-0175">Coiled coil</keyword>